<dbReference type="AlphaFoldDB" id="A0A0R3UA72"/>
<dbReference type="OrthoDB" id="3175255at2759"/>
<dbReference type="STRING" id="53468.A0A0R3UA72"/>
<dbReference type="InterPro" id="IPR000980">
    <property type="entry name" value="SH2"/>
</dbReference>
<dbReference type="InterPro" id="IPR036860">
    <property type="entry name" value="SH2_dom_sf"/>
</dbReference>
<dbReference type="PANTHER" id="PTHR10155:SF10">
    <property type="entry name" value="PI3K21B, ISOFORM B"/>
    <property type="match status" value="1"/>
</dbReference>
<evidence type="ECO:0000313" key="5">
    <source>
        <dbReference type="EMBL" id="VDD77818.1"/>
    </source>
</evidence>
<sequence>MRVAVERKTGTLLESVICGREGGWAESYECYAELLAQSGGGVGLATRLPPLANAPSTSLDPPTALSIARNKKDLEERDWYWGDISRSEVSEIMLGQPDGAFLVRDASAGSASAFTLTERHVIRGSSVESLTSSTSSMGAEVSQIAMQFGLEQGCFCRQSKTGNATGRGGVVIERDPRSHMPTRAGVLASLLPPKEPPRAVKTPCASGSIVVERKMQFFWRNFTTILFRIYHRGDVFDITNPPSPGFPLVSSLVAHYQQQGALTGVEVPTPRLLHPVTRRNFIDLPPSHLASAASSGQIVQGLLAALKNTSVELTRFQVQVSDVNRKLTELIHKMATTTNQMRALGLAQDWLVKTNYQFSRNQQALPGVSQDALAKYVSIFEKRLAWTRATRLEKRRQHNSLLDRTRQVSESQVVLCSKQHQVSRRMQEIRRELKRRGVSDEVIIAFDTVVTDGAPSQPPPPSTAVVPASDGHPTSLKRSDWFADVSRQLAESILSNKPSGTFLIRPSAVPNRFALSVRTGTSIQHCLIYCLHNRYGFSESSLPFLSLEELVAHYRVSSLAQHNALLDTTLTLPAFAPSSPP</sequence>
<organism evidence="5 6">
    <name type="scientific">Mesocestoides corti</name>
    <name type="common">Flatworm</name>
    <dbReference type="NCBI Taxonomy" id="53468"/>
    <lineage>
        <taxon>Eukaryota</taxon>
        <taxon>Metazoa</taxon>
        <taxon>Spiralia</taxon>
        <taxon>Lophotrochozoa</taxon>
        <taxon>Platyhelminthes</taxon>
        <taxon>Cestoda</taxon>
        <taxon>Eucestoda</taxon>
        <taxon>Cyclophyllidea</taxon>
        <taxon>Mesocestoididae</taxon>
        <taxon>Mesocestoides</taxon>
    </lineage>
</organism>
<evidence type="ECO:0000256" key="2">
    <source>
        <dbReference type="PROSITE-ProRule" id="PRU00191"/>
    </source>
</evidence>
<accession>A0A0R3UA72</accession>
<evidence type="ECO:0000256" key="3">
    <source>
        <dbReference type="SAM" id="MobiDB-lite"/>
    </source>
</evidence>
<dbReference type="GO" id="GO:0046854">
    <property type="term" value="P:phosphatidylinositol phosphate biosynthetic process"/>
    <property type="evidence" value="ECO:0007669"/>
    <property type="project" value="TreeGrafter"/>
</dbReference>
<protein>
    <recommendedName>
        <fullName evidence="4">SH2 domain-containing protein</fullName>
    </recommendedName>
</protein>
<dbReference type="GO" id="GO:0046935">
    <property type="term" value="F:1-phosphatidylinositol-3-kinase regulator activity"/>
    <property type="evidence" value="ECO:0007669"/>
    <property type="project" value="TreeGrafter"/>
</dbReference>
<dbReference type="PROSITE" id="PS50001">
    <property type="entry name" value="SH2"/>
    <property type="match status" value="2"/>
</dbReference>
<dbReference type="EMBL" id="UXSR01001028">
    <property type="protein sequence ID" value="VDD77818.1"/>
    <property type="molecule type" value="Genomic_DNA"/>
</dbReference>
<dbReference type="PRINTS" id="PR00401">
    <property type="entry name" value="SH2DOMAIN"/>
</dbReference>
<dbReference type="Proteomes" id="UP000267029">
    <property type="component" value="Unassembled WGS sequence"/>
</dbReference>
<dbReference type="PANTHER" id="PTHR10155">
    <property type="entry name" value="PHOSPHATIDYLINOSITOL 3-KINASE REGULATORY SUBUNIT"/>
    <property type="match status" value="1"/>
</dbReference>
<dbReference type="GO" id="GO:0005942">
    <property type="term" value="C:phosphatidylinositol 3-kinase complex"/>
    <property type="evidence" value="ECO:0007669"/>
    <property type="project" value="TreeGrafter"/>
</dbReference>
<feature type="region of interest" description="Disordered" evidence="3">
    <location>
        <begin position="452"/>
        <end position="474"/>
    </location>
</feature>
<proteinExistence type="predicted"/>
<dbReference type="SUPFAM" id="SSF55550">
    <property type="entry name" value="SH2 domain"/>
    <property type="match status" value="2"/>
</dbReference>
<dbReference type="Pfam" id="PF00017">
    <property type="entry name" value="SH2"/>
    <property type="match status" value="2"/>
</dbReference>
<reference evidence="5 6" key="1">
    <citation type="submission" date="2018-10" db="EMBL/GenBank/DDBJ databases">
        <authorList>
            <consortium name="Pathogen Informatics"/>
        </authorList>
    </citation>
    <scope>NUCLEOTIDE SEQUENCE [LARGE SCALE GENOMIC DNA]</scope>
</reference>
<evidence type="ECO:0000256" key="1">
    <source>
        <dbReference type="ARBA" id="ARBA00022999"/>
    </source>
</evidence>
<name>A0A0R3UA72_MESCO</name>
<feature type="domain" description="SH2" evidence="4">
    <location>
        <begin position="79"/>
        <end position="276"/>
    </location>
</feature>
<dbReference type="SMART" id="SM00252">
    <property type="entry name" value="SH2"/>
    <property type="match status" value="2"/>
</dbReference>
<keyword evidence="1 2" id="KW-0727">SH2 domain</keyword>
<evidence type="ECO:0000259" key="4">
    <source>
        <dbReference type="PROSITE" id="PS50001"/>
    </source>
</evidence>
<gene>
    <name evidence="5" type="ORF">MCOS_LOCUS3821</name>
</gene>
<dbReference type="Gene3D" id="3.30.505.10">
    <property type="entry name" value="SH2 domain"/>
    <property type="match status" value="2"/>
</dbReference>
<keyword evidence="6" id="KW-1185">Reference proteome</keyword>
<feature type="domain" description="SH2" evidence="4">
    <location>
        <begin position="480"/>
        <end position="574"/>
    </location>
</feature>
<evidence type="ECO:0000313" key="6">
    <source>
        <dbReference type="Proteomes" id="UP000267029"/>
    </source>
</evidence>